<dbReference type="KEGG" id="dtl:H8F01_00410"/>
<evidence type="ECO:0000313" key="1">
    <source>
        <dbReference type="EMBL" id="QNK01677.1"/>
    </source>
</evidence>
<dbReference type="RefSeq" id="WP_187057136.1">
    <property type="nucleotide sequence ID" value="NZ_CP060412.1"/>
</dbReference>
<evidence type="ECO:0000313" key="2">
    <source>
        <dbReference type="Proteomes" id="UP000515873"/>
    </source>
</evidence>
<keyword evidence="2" id="KW-1185">Reference proteome</keyword>
<gene>
    <name evidence="1" type="ORF">H8F01_00410</name>
</gene>
<dbReference type="AlphaFoldDB" id="A0A7G8Q4G9"/>
<name>A0A7G8Q4G9_9GAMM</name>
<protein>
    <submittedName>
        <fullName evidence="1">Uncharacterized protein</fullName>
    </submittedName>
</protein>
<dbReference type="Proteomes" id="UP000515873">
    <property type="component" value="Chromosome"/>
</dbReference>
<accession>A0A7G8Q4G9</accession>
<proteinExistence type="predicted"/>
<reference evidence="1 2" key="1">
    <citation type="submission" date="2020-08" db="EMBL/GenBank/DDBJ databases">
        <title>Dyella sp. G9 isolated from forest soil.</title>
        <authorList>
            <person name="Fu J."/>
            <person name="Qiu L."/>
        </authorList>
    </citation>
    <scope>NUCLEOTIDE SEQUENCE [LARGE SCALE GENOMIC DNA]</scope>
    <source>
        <strain evidence="1 2">G9</strain>
    </source>
</reference>
<dbReference type="EMBL" id="CP060412">
    <property type="protein sequence ID" value="QNK01677.1"/>
    <property type="molecule type" value="Genomic_DNA"/>
</dbReference>
<sequence length="289" mass="33563">MTWIATRDDTARPAFPMLHEMVIEPGTAEDWAQLHEFHYKSEGHVMGARYYRVSIGSRLVGVCVMCYPRGLLRDRHKAFPNIKPDGQDTKLTNTYRYKWLNRTFGLNARTVNDTMFRGVGVGYRMLNLAARIDGRRVCEIQSSMSKFNQFAHRAGFQFVEPEPPKLKDPASRLYARWFDSNPVDQVALLEELEKMPEAYRERALSDLRTFYFKHSSLEKTGKNRENGTTRVDAMPARELLKNLNQLAFSQPMYGFYLNPDHGREIPTRLPLAAFDWQRPDEPLKLENLP</sequence>
<organism evidence="1 2">
    <name type="scientific">Dyella telluris</name>
    <dbReference type="NCBI Taxonomy" id="2763498"/>
    <lineage>
        <taxon>Bacteria</taxon>
        <taxon>Pseudomonadati</taxon>
        <taxon>Pseudomonadota</taxon>
        <taxon>Gammaproteobacteria</taxon>
        <taxon>Lysobacterales</taxon>
        <taxon>Rhodanobacteraceae</taxon>
        <taxon>Dyella</taxon>
    </lineage>
</organism>